<evidence type="ECO:0000313" key="1">
    <source>
        <dbReference type="EMBL" id="SCY26738.1"/>
    </source>
</evidence>
<organism evidence="1 2">
    <name type="scientific">Alkaliphilus peptidifermentans DSM 18978</name>
    <dbReference type="NCBI Taxonomy" id="1120976"/>
    <lineage>
        <taxon>Bacteria</taxon>
        <taxon>Bacillati</taxon>
        <taxon>Bacillota</taxon>
        <taxon>Clostridia</taxon>
        <taxon>Peptostreptococcales</taxon>
        <taxon>Natronincolaceae</taxon>
        <taxon>Alkaliphilus</taxon>
    </lineage>
</organism>
<gene>
    <name evidence="1" type="ORF">SAMN03080606_01169</name>
</gene>
<evidence type="ECO:0000313" key="2">
    <source>
        <dbReference type="Proteomes" id="UP000198636"/>
    </source>
</evidence>
<proteinExistence type="predicted"/>
<sequence>MGKRVIGSNSHGFNNEKLMVSELNGKKLKELNTNLKKFVKNICEDNKILTTDEMIISARVESSNKLKQDFYIVLEGQEFGISTKMGTGNSVHQEKIEDFIEWLSGIPTVKITDEIKDSLRLCIWGDGSVHGQASIKKGKDGKIIGRFDLKGFKKTYPLKRNQIQEFLEKNLATILSRAIFEGNNSSKVDYVYHGRPEDGVWISKKEILEFNIQNPKSKNIRNVPTLSVGRLSVQAWNVSLNGKNEKKRGEIQFKYSSMVQDFESLMLMKASNIGTFEGNKEEFNLSKLMNKNKKHKFWKVLSNACSLEDDKENYYIVKVDGNKESKLTGKKVKCKADCFIIQANLSKDYLLQKEYQITEKDVKDIRSYKIIKNSGISVKRADSQRYTIVKLTNNTFKNAFEKYINEVEFIIVGLLLYSDTEKLHLNKKIIRDLEIKEEDLKAFYLKKFKISGSGILDKDYASKISKETKQFIKEVIETNTGLKASLFTGKGWFDNPYSIGFIFKGGELTNEVYTDYTISNGSGRSKGSYTIILKPQ</sequence>
<reference evidence="1 2" key="1">
    <citation type="submission" date="2016-10" db="EMBL/GenBank/DDBJ databases">
        <authorList>
            <person name="de Groot N.N."/>
        </authorList>
    </citation>
    <scope>NUCLEOTIDE SEQUENCE [LARGE SCALE GENOMIC DNA]</scope>
    <source>
        <strain evidence="1 2">DSM 18978</strain>
    </source>
</reference>
<accession>A0A1G5EJZ3</accession>
<dbReference type="OrthoDB" id="2078545at2"/>
<dbReference type="EMBL" id="FMUS01000005">
    <property type="protein sequence ID" value="SCY26738.1"/>
    <property type="molecule type" value="Genomic_DNA"/>
</dbReference>
<dbReference type="RefSeq" id="WP_091541040.1">
    <property type="nucleotide sequence ID" value="NZ_FMUS01000005.1"/>
</dbReference>
<protein>
    <submittedName>
        <fullName evidence="1">Uncharacterized protein</fullName>
    </submittedName>
</protein>
<dbReference type="Proteomes" id="UP000198636">
    <property type="component" value="Unassembled WGS sequence"/>
</dbReference>
<dbReference type="AlphaFoldDB" id="A0A1G5EJZ3"/>
<name>A0A1G5EJZ3_9FIRM</name>
<keyword evidence="2" id="KW-1185">Reference proteome</keyword>